<dbReference type="EMBL" id="JBBNAF010000013">
    <property type="protein sequence ID" value="KAK9087469.1"/>
    <property type="molecule type" value="Genomic_DNA"/>
</dbReference>
<evidence type="ECO:0000256" key="7">
    <source>
        <dbReference type="ARBA" id="ARBA00023294"/>
    </source>
</evidence>
<keyword evidence="5 8" id="KW-1133">Transmembrane helix</keyword>
<name>A0AAP0E6D5_9MAGN</name>
<evidence type="ECO:0000313" key="9">
    <source>
        <dbReference type="EMBL" id="KAK9087469.1"/>
    </source>
</evidence>
<evidence type="ECO:0000256" key="6">
    <source>
        <dbReference type="ARBA" id="ARBA00023136"/>
    </source>
</evidence>
<keyword evidence="10" id="KW-1185">Reference proteome</keyword>
<evidence type="ECO:0000256" key="4">
    <source>
        <dbReference type="ARBA" id="ARBA00022692"/>
    </source>
</evidence>
<comment type="caution">
    <text evidence="9">The sequence shown here is derived from an EMBL/GenBank/DDBJ whole genome shotgun (WGS) entry which is preliminary data.</text>
</comment>
<keyword evidence="3" id="KW-0813">Transport</keyword>
<dbReference type="GO" id="GO:0005783">
    <property type="term" value="C:endoplasmic reticulum"/>
    <property type="evidence" value="ECO:0007669"/>
    <property type="project" value="TreeGrafter"/>
</dbReference>
<evidence type="ECO:0000256" key="3">
    <source>
        <dbReference type="ARBA" id="ARBA00022448"/>
    </source>
</evidence>
<dbReference type="AlphaFoldDB" id="A0AAP0E6D5"/>
<dbReference type="PANTHER" id="PTHR31752">
    <property type="entry name" value="AUXIN EFFLUX CARRIER COMPONENT 1B-RELATED"/>
    <property type="match status" value="1"/>
</dbReference>
<gene>
    <name evidence="9" type="ORF">Syun_029863</name>
</gene>
<comment type="similarity">
    <text evidence="2">Belongs to the auxin efflux carrier (TC 2.A.69.1) family.</text>
</comment>
<dbReference type="InterPro" id="IPR051107">
    <property type="entry name" value="Auxin_Efflux_Carrier"/>
</dbReference>
<dbReference type="GO" id="GO:0009734">
    <property type="term" value="P:auxin-activated signaling pathway"/>
    <property type="evidence" value="ECO:0007669"/>
    <property type="project" value="UniProtKB-KW"/>
</dbReference>
<evidence type="ECO:0000256" key="2">
    <source>
        <dbReference type="ARBA" id="ARBA00009177"/>
    </source>
</evidence>
<sequence>MGIPLLKGMYGDASGTLMVQIVVLHCIIWYTLMLFLFEYRGAKLLIAEQFSDNTTTSIISFKVDSDIISLYGKEPLETEAQMGEDGKLHVTVRKPTSSRSNILSRPTSLTPKMSNLTNVEIYSLQSFRNPTPIGSSFNHSDFHWSWS</sequence>
<accession>A0AAP0E6D5</accession>
<proteinExistence type="inferred from homology"/>
<dbReference type="PANTHER" id="PTHR31752:SF66">
    <property type="entry name" value="AUXIN EFFLUX CARRIER COMPONENT 1B-RELATED"/>
    <property type="match status" value="1"/>
</dbReference>
<evidence type="ECO:0000256" key="8">
    <source>
        <dbReference type="SAM" id="Phobius"/>
    </source>
</evidence>
<protein>
    <submittedName>
        <fullName evidence="9">Uncharacterized protein</fullName>
    </submittedName>
</protein>
<dbReference type="Proteomes" id="UP001420932">
    <property type="component" value="Unassembled WGS sequence"/>
</dbReference>
<feature type="transmembrane region" description="Helical" evidence="8">
    <location>
        <begin position="17"/>
        <end position="37"/>
    </location>
</feature>
<dbReference type="InterPro" id="IPR004776">
    <property type="entry name" value="Mem_transp_PIN-like"/>
</dbReference>
<dbReference type="GO" id="GO:0005886">
    <property type="term" value="C:plasma membrane"/>
    <property type="evidence" value="ECO:0007669"/>
    <property type="project" value="TreeGrafter"/>
</dbReference>
<evidence type="ECO:0000313" key="10">
    <source>
        <dbReference type="Proteomes" id="UP001420932"/>
    </source>
</evidence>
<dbReference type="GO" id="GO:0009926">
    <property type="term" value="P:auxin polar transport"/>
    <property type="evidence" value="ECO:0007669"/>
    <property type="project" value="TreeGrafter"/>
</dbReference>
<dbReference type="GO" id="GO:0010329">
    <property type="term" value="F:auxin efflux transmembrane transporter activity"/>
    <property type="evidence" value="ECO:0007669"/>
    <property type="project" value="TreeGrafter"/>
</dbReference>
<reference evidence="9 10" key="1">
    <citation type="submission" date="2024-01" db="EMBL/GenBank/DDBJ databases">
        <title>Genome assemblies of Stephania.</title>
        <authorList>
            <person name="Yang L."/>
        </authorList>
    </citation>
    <scope>NUCLEOTIDE SEQUENCE [LARGE SCALE GENOMIC DNA]</scope>
    <source>
        <strain evidence="9">YNDBR</strain>
        <tissue evidence="9">Leaf</tissue>
    </source>
</reference>
<keyword evidence="4 8" id="KW-0812">Transmembrane</keyword>
<evidence type="ECO:0000256" key="5">
    <source>
        <dbReference type="ARBA" id="ARBA00022989"/>
    </source>
</evidence>
<comment type="subcellular location">
    <subcellularLocation>
        <location evidence="1">Membrane</location>
        <topology evidence="1">Multi-pass membrane protein</topology>
    </subcellularLocation>
</comment>
<keyword evidence="7" id="KW-0927">Auxin signaling pathway</keyword>
<evidence type="ECO:0000256" key="1">
    <source>
        <dbReference type="ARBA" id="ARBA00004141"/>
    </source>
</evidence>
<organism evidence="9 10">
    <name type="scientific">Stephania yunnanensis</name>
    <dbReference type="NCBI Taxonomy" id="152371"/>
    <lineage>
        <taxon>Eukaryota</taxon>
        <taxon>Viridiplantae</taxon>
        <taxon>Streptophyta</taxon>
        <taxon>Embryophyta</taxon>
        <taxon>Tracheophyta</taxon>
        <taxon>Spermatophyta</taxon>
        <taxon>Magnoliopsida</taxon>
        <taxon>Ranunculales</taxon>
        <taxon>Menispermaceae</taxon>
        <taxon>Menispermoideae</taxon>
        <taxon>Cissampelideae</taxon>
        <taxon>Stephania</taxon>
    </lineage>
</organism>
<keyword evidence="6 8" id="KW-0472">Membrane</keyword>
<dbReference type="Pfam" id="PF03547">
    <property type="entry name" value="Mem_trans"/>
    <property type="match status" value="1"/>
</dbReference>